<dbReference type="Pfam" id="PF02604">
    <property type="entry name" value="PhdYeFM_antitox"/>
    <property type="match status" value="1"/>
</dbReference>
<dbReference type="Gene3D" id="3.40.1620.10">
    <property type="entry name" value="YefM-like domain"/>
    <property type="match status" value="1"/>
</dbReference>
<dbReference type="InterPro" id="IPR006442">
    <property type="entry name" value="Antitoxin_Phd/YefM"/>
</dbReference>
<comment type="caution">
    <text evidence="3">The sequence shown here is derived from an EMBL/GenBank/DDBJ whole genome shotgun (WGS) entry which is preliminary data.</text>
</comment>
<evidence type="ECO:0000313" key="3">
    <source>
        <dbReference type="EMBL" id="OGL48520.1"/>
    </source>
</evidence>
<organism evidence="3 4">
    <name type="scientific">Candidatus Schekmanbacteria bacterium RBG_13_48_7</name>
    <dbReference type="NCBI Taxonomy" id="1817878"/>
    <lineage>
        <taxon>Bacteria</taxon>
        <taxon>Candidatus Schekmaniibacteriota</taxon>
    </lineage>
</organism>
<dbReference type="InterPro" id="IPR036165">
    <property type="entry name" value="YefM-like_sf"/>
</dbReference>
<accession>A0A1F7S465</accession>
<dbReference type="NCBIfam" id="TIGR01552">
    <property type="entry name" value="phd_fam"/>
    <property type="match status" value="1"/>
</dbReference>
<dbReference type="AlphaFoldDB" id="A0A1F7S465"/>
<evidence type="ECO:0000313" key="4">
    <source>
        <dbReference type="Proteomes" id="UP000179266"/>
    </source>
</evidence>
<evidence type="ECO:0000256" key="2">
    <source>
        <dbReference type="RuleBase" id="RU362080"/>
    </source>
</evidence>
<name>A0A1F7S465_9BACT</name>
<comment type="similarity">
    <text evidence="1 2">Belongs to the phD/YefM antitoxin family.</text>
</comment>
<evidence type="ECO:0000256" key="1">
    <source>
        <dbReference type="ARBA" id="ARBA00009981"/>
    </source>
</evidence>
<dbReference type="EMBL" id="MGDD01000035">
    <property type="protein sequence ID" value="OGL48520.1"/>
    <property type="molecule type" value="Genomic_DNA"/>
</dbReference>
<gene>
    <name evidence="3" type="ORF">A2161_17435</name>
</gene>
<sequence>MKTIYDTDITISAFDAKTHLSRFLREVENGQVFTITNRGRPVARLVPYLPEVNNLHRESIIKEFDGIRKKVKGKIDILSYIKEGRKH</sequence>
<reference evidence="3 4" key="1">
    <citation type="journal article" date="2016" name="Nat. Commun.">
        <title>Thousands of microbial genomes shed light on interconnected biogeochemical processes in an aquifer system.</title>
        <authorList>
            <person name="Anantharaman K."/>
            <person name="Brown C.T."/>
            <person name="Hug L.A."/>
            <person name="Sharon I."/>
            <person name="Castelle C.J."/>
            <person name="Probst A.J."/>
            <person name="Thomas B.C."/>
            <person name="Singh A."/>
            <person name="Wilkins M.J."/>
            <person name="Karaoz U."/>
            <person name="Brodie E.L."/>
            <person name="Williams K.H."/>
            <person name="Hubbard S.S."/>
            <person name="Banfield J.F."/>
        </authorList>
    </citation>
    <scope>NUCLEOTIDE SEQUENCE [LARGE SCALE GENOMIC DNA]</scope>
</reference>
<proteinExistence type="inferred from homology"/>
<protein>
    <recommendedName>
        <fullName evidence="2">Antitoxin</fullName>
    </recommendedName>
</protein>
<comment type="function">
    <text evidence="2">Antitoxin component of a type II toxin-antitoxin (TA) system.</text>
</comment>
<dbReference type="SUPFAM" id="SSF143120">
    <property type="entry name" value="YefM-like"/>
    <property type="match status" value="1"/>
</dbReference>
<dbReference type="Proteomes" id="UP000179266">
    <property type="component" value="Unassembled WGS sequence"/>
</dbReference>